<dbReference type="InterPro" id="IPR008930">
    <property type="entry name" value="Terpenoid_cyclase/PrenylTrfase"/>
</dbReference>
<sequence length="333" mass="36783">MSDDALQHLLAGDPAVRWQALRDLTDASAEQVAAERARVATEGWGARLLAEQAEDGLWDGGVYRPGWVDESRPFFDAWSATHFSLELLRDLGADPSSEPVRVAVERVRDGVRWDKGDVPPYFDGETEPCVNGTALASAAYFGQGGDAIVAKLLGRRLDDGGWNCWAEGPATPSSFHSTICVLEGLLAWEEAGGVSAEAHAARLAGEEHLLERHLLRRRSTGAVIDPRFAMPAFPTRWYYDVLRALDHLRRARTQRDERCAEAVELLRAKRLPSGLWRMEQHRMGPVLFEMEGEEEGAPSRWITLRALRVLRWWDGQTASSSQDAAPASSASSA</sequence>
<gene>
    <name evidence="1" type="ORF">D1781_12745</name>
</gene>
<evidence type="ECO:0000313" key="2">
    <source>
        <dbReference type="Proteomes" id="UP000265742"/>
    </source>
</evidence>
<reference evidence="2" key="1">
    <citation type="submission" date="2018-09" db="EMBL/GenBank/DDBJ databases">
        <authorList>
            <person name="Kim I."/>
        </authorList>
    </citation>
    <scope>NUCLEOTIDE SEQUENCE [LARGE SCALE GENOMIC DNA]</scope>
    <source>
        <strain evidence="2">DD4a</strain>
    </source>
</reference>
<protein>
    <recommendedName>
        <fullName evidence="3">Squalene cyclase</fullName>
    </recommendedName>
</protein>
<dbReference type="AlphaFoldDB" id="A0A3A1TWX5"/>
<organism evidence="1 2">
    <name type="scientific">Amnibacterium setariae</name>
    <dbReference type="NCBI Taxonomy" id="2306585"/>
    <lineage>
        <taxon>Bacteria</taxon>
        <taxon>Bacillati</taxon>
        <taxon>Actinomycetota</taxon>
        <taxon>Actinomycetes</taxon>
        <taxon>Micrococcales</taxon>
        <taxon>Microbacteriaceae</taxon>
        <taxon>Amnibacterium</taxon>
    </lineage>
</organism>
<proteinExistence type="predicted"/>
<dbReference type="Gene3D" id="1.50.10.20">
    <property type="match status" value="1"/>
</dbReference>
<comment type="caution">
    <text evidence="1">The sequence shown here is derived from an EMBL/GenBank/DDBJ whole genome shotgun (WGS) entry which is preliminary data.</text>
</comment>
<keyword evidence="2" id="KW-1185">Reference proteome</keyword>
<dbReference type="SUPFAM" id="SSF48239">
    <property type="entry name" value="Terpenoid cyclases/Protein prenyltransferases"/>
    <property type="match status" value="1"/>
</dbReference>
<dbReference type="OrthoDB" id="370326at2"/>
<dbReference type="EMBL" id="QXTG01000002">
    <property type="protein sequence ID" value="RIX28309.1"/>
    <property type="molecule type" value="Genomic_DNA"/>
</dbReference>
<evidence type="ECO:0008006" key="3">
    <source>
        <dbReference type="Google" id="ProtNLM"/>
    </source>
</evidence>
<accession>A0A3A1TWX5</accession>
<dbReference type="RefSeq" id="WP_119482619.1">
    <property type="nucleotide sequence ID" value="NZ_QXTG01000002.1"/>
</dbReference>
<dbReference type="Proteomes" id="UP000265742">
    <property type="component" value="Unassembled WGS sequence"/>
</dbReference>
<name>A0A3A1TWX5_9MICO</name>
<evidence type="ECO:0000313" key="1">
    <source>
        <dbReference type="EMBL" id="RIX28309.1"/>
    </source>
</evidence>